<dbReference type="Gene3D" id="3.40.50.1110">
    <property type="entry name" value="SGNH hydrolase"/>
    <property type="match status" value="1"/>
</dbReference>
<dbReference type="InterPro" id="IPR001087">
    <property type="entry name" value="GDSL"/>
</dbReference>
<feature type="chain" id="PRO_5018764954" evidence="1">
    <location>
        <begin position="21"/>
        <end position="292"/>
    </location>
</feature>
<dbReference type="AlphaFoldDB" id="A0A3Q3GQS1"/>
<dbReference type="Pfam" id="PF00657">
    <property type="entry name" value="Lipase_GDSL"/>
    <property type="match status" value="1"/>
</dbReference>
<dbReference type="InterPro" id="IPR035547">
    <property type="entry name" value="Phospholipase_B"/>
</dbReference>
<dbReference type="GeneTree" id="ENSGT00530000063883"/>
<dbReference type="GO" id="GO:0050253">
    <property type="term" value="F:retinyl-palmitate esterase activity"/>
    <property type="evidence" value="ECO:0007669"/>
    <property type="project" value="TreeGrafter"/>
</dbReference>
<protein>
    <submittedName>
        <fullName evidence="2">Si:dkey-177p2.18</fullName>
    </submittedName>
</protein>
<dbReference type="InterPro" id="IPR036514">
    <property type="entry name" value="SGNH_hydro_sf"/>
</dbReference>
<dbReference type="PANTHER" id="PTHR21325:SF45">
    <property type="entry name" value="PHOSPHOLIPASE B1, MEMBRANE-ASSOCIATED"/>
    <property type="match status" value="1"/>
</dbReference>
<feature type="signal peptide" evidence="1">
    <location>
        <begin position="1"/>
        <end position="20"/>
    </location>
</feature>
<dbReference type="PROSITE" id="PS51257">
    <property type="entry name" value="PROKAR_LIPOPROTEIN"/>
    <property type="match status" value="1"/>
</dbReference>
<dbReference type="GO" id="GO:0004623">
    <property type="term" value="F:phospholipase A2 activity"/>
    <property type="evidence" value="ECO:0007669"/>
    <property type="project" value="TreeGrafter"/>
</dbReference>
<dbReference type="GO" id="GO:0031526">
    <property type="term" value="C:brush border membrane"/>
    <property type="evidence" value="ECO:0007669"/>
    <property type="project" value="TreeGrafter"/>
</dbReference>
<keyword evidence="1" id="KW-0732">Signal</keyword>
<reference evidence="2" key="1">
    <citation type="submission" date="2025-08" db="UniProtKB">
        <authorList>
            <consortium name="Ensembl"/>
        </authorList>
    </citation>
    <scope>IDENTIFICATION</scope>
</reference>
<dbReference type="OMA" id="FCDAEHG"/>
<proteinExistence type="predicted"/>
<sequence>MERLLIAVAAGLLVSCSVKRHPLFQCPDMSPSRSVPTSEFVKPADIKVIAALGDSLTSIGGHKTCQDVITLPIFKLFNPNIIGASSGKTFLMTKTNFKSMGFNLAGLPLQTRLLIERLKLYEGVNFEDDWKLLTILIGMNDICGYCRNKALYSVDNYVHFIKVSLEMLMNEVPRMIVNVVQIVRMQSLREAKKRTPGCFLQLQKRLEELLNSDRFFKKDFAVVLQPFLKDADLPRLPNGKCDMTFFSADCFHISMKGHEEMAKGLWNNMFQPVGNKTTVTNFSKPIKLICPP</sequence>
<dbReference type="SUPFAM" id="SSF52266">
    <property type="entry name" value="SGNH hydrolase"/>
    <property type="match status" value="1"/>
</dbReference>
<reference evidence="2" key="2">
    <citation type="submission" date="2025-09" db="UniProtKB">
        <authorList>
            <consortium name="Ensembl"/>
        </authorList>
    </citation>
    <scope>IDENTIFICATION</scope>
</reference>
<dbReference type="PANTHER" id="PTHR21325">
    <property type="entry name" value="PHOSPHOLIPASE B, PLB1"/>
    <property type="match status" value="1"/>
</dbReference>
<accession>A0A3Q3GQS1</accession>
<name>A0A3Q3GQS1_KRYMA</name>
<dbReference type="Proteomes" id="UP000264800">
    <property type="component" value="Unplaced"/>
</dbReference>
<dbReference type="InterPro" id="IPR038885">
    <property type="entry name" value="PLB1"/>
</dbReference>
<dbReference type="Ensembl" id="ENSKMAT00000026019.1">
    <property type="protein sequence ID" value="ENSKMAP00000025697.1"/>
    <property type="gene ID" value="ENSKMAG00000019029.1"/>
</dbReference>
<evidence type="ECO:0000313" key="3">
    <source>
        <dbReference type="Proteomes" id="UP000264800"/>
    </source>
</evidence>
<evidence type="ECO:0000256" key="1">
    <source>
        <dbReference type="SAM" id="SignalP"/>
    </source>
</evidence>
<dbReference type="CDD" id="cd01824">
    <property type="entry name" value="Phospholipase_B_like"/>
    <property type="match status" value="1"/>
</dbReference>
<keyword evidence="3" id="KW-1185">Reference proteome</keyword>
<dbReference type="GO" id="GO:0006644">
    <property type="term" value="P:phospholipid metabolic process"/>
    <property type="evidence" value="ECO:0007669"/>
    <property type="project" value="TreeGrafter"/>
</dbReference>
<evidence type="ECO:0000313" key="2">
    <source>
        <dbReference type="Ensembl" id="ENSKMAP00000025697.1"/>
    </source>
</evidence>
<dbReference type="GO" id="GO:0004622">
    <property type="term" value="F:phosphatidylcholine lysophospholipase activity"/>
    <property type="evidence" value="ECO:0007669"/>
    <property type="project" value="TreeGrafter"/>
</dbReference>
<organism evidence="2 3">
    <name type="scientific">Kryptolebias marmoratus</name>
    <name type="common">Mangrove killifish</name>
    <name type="synonym">Rivulus marmoratus</name>
    <dbReference type="NCBI Taxonomy" id="37003"/>
    <lineage>
        <taxon>Eukaryota</taxon>
        <taxon>Metazoa</taxon>
        <taxon>Chordata</taxon>
        <taxon>Craniata</taxon>
        <taxon>Vertebrata</taxon>
        <taxon>Euteleostomi</taxon>
        <taxon>Actinopterygii</taxon>
        <taxon>Neopterygii</taxon>
        <taxon>Teleostei</taxon>
        <taxon>Neoteleostei</taxon>
        <taxon>Acanthomorphata</taxon>
        <taxon>Ovalentaria</taxon>
        <taxon>Atherinomorphae</taxon>
        <taxon>Cyprinodontiformes</taxon>
        <taxon>Rivulidae</taxon>
        <taxon>Kryptolebias</taxon>
    </lineage>
</organism>